<dbReference type="RefSeq" id="WP_109928799.1">
    <property type="nucleotide sequence ID" value="NZ_QGNY01000002.1"/>
</dbReference>
<name>A0A317F3K6_9SPHI</name>
<accession>A0A317F3K6</accession>
<dbReference type="OrthoDB" id="262743at2"/>
<sequence length="196" mass="22323">MKIAVLGWGSLIWDKRNLSIADGKWHENGPALPIEFARISSDGRLTLVIKPNWTDVVTLYAISLFDDIDHAVENLRAREGTVVENIGYYNFSNGEKRVREANESILPRLQSWAVEIGIDAVIWTDLSPNFSIRLKIPFNMENIKKYLNGVESGTFKIAKGYIDNAPKQVDTRFRRDIGEFLEESNKSRLPQSLSNR</sequence>
<proteinExistence type="predicted"/>
<evidence type="ECO:0000313" key="1">
    <source>
        <dbReference type="EMBL" id="PWS32627.1"/>
    </source>
</evidence>
<dbReference type="EMBL" id="QGNY01000002">
    <property type="protein sequence ID" value="PWS32627.1"/>
    <property type="molecule type" value="Genomic_DNA"/>
</dbReference>
<protein>
    <submittedName>
        <fullName evidence="1">Uncharacterized protein</fullName>
    </submittedName>
</protein>
<gene>
    <name evidence="1" type="ORF">DF947_06020</name>
</gene>
<reference evidence="2" key="1">
    <citation type="submission" date="2018-05" db="EMBL/GenBank/DDBJ databases">
        <title>Pedobacter paludis sp. nov., isolated from wetland soil.</title>
        <authorList>
            <person name="Zhang Y."/>
        </authorList>
    </citation>
    <scope>NUCLEOTIDE SEQUENCE [LARGE SCALE GENOMIC DNA]</scope>
    <source>
        <strain evidence="2">R-8</strain>
    </source>
</reference>
<dbReference type="AlphaFoldDB" id="A0A317F3K6"/>
<organism evidence="1 2">
    <name type="scientific">Pedobacter paludis</name>
    <dbReference type="NCBI Taxonomy" id="2203212"/>
    <lineage>
        <taxon>Bacteria</taxon>
        <taxon>Pseudomonadati</taxon>
        <taxon>Bacteroidota</taxon>
        <taxon>Sphingobacteriia</taxon>
        <taxon>Sphingobacteriales</taxon>
        <taxon>Sphingobacteriaceae</taxon>
        <taxon>Pedobacter</taxon>
    </lineage>
</organism>
<comment type="caution">
    <text evidence="1">The sequence shown here is derived from an EMBL/GenBank/DDBJ whole genome shotgun (WGS) entry which is preliminary data.</text>
</comment>
<dbReference type="Proteomes" id="UP000245391">
    <property type="component" value="Unassembled WGS sequence"/>
</dbReference>
<keyword evidence="2" id="KW-1185">Reference proteome</keyword>
<evidence type="ECO:0000313" key="2">
    <source>
        <dbReference type="Proteomes" id="UP000245391"/>
    </source>
</evidence>